<evidence type="ECO:0000256" key="4">
    <source>
        <dbReference type="ARBA" id="ARBA00023163"/>
    </source>
</evidence>
<dbReference type="InterPro" id="IPR014331">
    <property type="entry name" value="RNA_pol_sigma70_ECF_RHOBA"/>
</dbReference>
<evidence type="ECO:0000313" key="8">
    <source>
        <dbReference type="Proteomes" id="UP000326837"/>
    </source>
</evidence>
<evidence type="ECO:0000256" key="3">
    <source>
        <dbReference type="ARBA" id="ARBA00023082"/>
    </source>
</evidence>
<evidence type="ECO:0008006" key="9">
    <source>
        <dbReference type="Google" id="ProtNLM"/>
    </source>
</evidence>
<organism evidence="7 8">
    <name type="scientific">Lacipirellula parvula</name>
    <dbReference type="NCBI Taxonomy" id="2650471"/>
    <lineage>
        <taxon>Bacteria</taxon>
        <taxon>Pseudomonadati</taxon>
        <taxon>Planctomycetota</taxon>
        <taxon>Planctomycetia</taxon>
        <taxon>Pirellulales</taxon>
        <taxon>Lacipirellulaceae</taxon>
        <taxon>Lacipirellula</taxon>
    </lineage>
</organism>
<feature type="domain" description="RNA polymerase sigma-70 region 2" evidence="5">
    <location>
        <begin position="21"/>
        <end position="84"/>
    </location>
</feature>
<dbReference type="InterPro" id="IPR013325">
    <property type="entry name" value="RNA_pol_sigma_r2"/>
</dbReference>
<dbReference type="PANTHER" id="PTHR43133">
    <property type="entry name" value="RNA POLYMERASE ECF-TYPE SIGMA FACTO"/>
    <property type="match status" value="1"/>
</dbReference>
<dbReference type="Pfam" id="PF08281">
    <property type="entry name" value="Sigma70_r4_2"/>
    <property type="match status" value="1"/>
</dbReference>
<gene>
    <name evidence="7" type="ORF">PLANPX_5524</name>
</gene>
<dbReference type="GO" id="GO:0006352">
    <property type="term" value="P:DNA-templated transcription initiation"/>
    <property type="evidence" value="ECO:0007669"/>
    <property type="project" value="InterPro"/>
</dbReference>
<feature type="domain" description="RNA polymerase sigma factor 70 region 4 type 2" evidence="6">
    <location>
        <begin position="115"/>
        <end position="166"/>
    </location>
</feature>
<dbReference type="SUPFAM" id="SSF88946">
    <property type="entry name" value="Sigma2 domain of RNA polymerase sigma factors"/>
    <property type="match status" value="1"/>
</dbReference>
<evidence type="ECO:0000313" key="7">
    <source>
        <dbReference type="EMBL" id="BBO35912.1"/>
    </source>
</evidence>
<comment type="similarity">
    <text evidence="1">Belongs to the sigma-70 factor family. ECF subfamily.</text>
</comment>
<evidence type="ECO:0000259" key="5">
    <source>
        <dbReference type="Pfam" id="PF04542"/>
    </source>
</evidence>
<dbReference type="KEGG" id="lpav:PLANPX_5524"/>
<protein>
    <recommendedName>
        <fullName evidence="9">RNA polymerase sigma-70 region 2 domain-containing protein</fullName>
    </recommendedName>
</protein>
<dbReference type="InterPro" id="IPR013249">
    <property type="entry name" value="RNA_pol_sigma70_r4_t2"/>
</dbReference>
<keyword evidence="3" id="KW-0731">Sigma factor</keyword>
<evidence type="ECO:0000259" key="6">
    <source>
        <dbReference type="Pfam" id="PF08281"/>
    </source>
</evidence>
<dbReference type="NCBIfam" id="TIGR02989">
    <property type="entry name" value="Sig-70_gvs1"/>
    <property type="match status" value="1"/>
</dbReference>
<dbReference type="InterPro" id="IPR036388">
    <property type="entry name" value="WH-like_DNA-bd_sf"/>
</dbReference>
<dbReference type="InterPro" id="IPR007627">
    <property type="entry name" value="RNA_pol_sigma70_r2"/>
</dbReference>
<dbReference type="InterPro" id="IPR039425">
    <property type="entry name" value="RNA_pol_sigma-70-like"/>
</dbReference>
<dbReference type="Pfam" id="PF04542">
    <property type="entry name" value="Sigma70_r2"/>
    <property type="match status" value="1"/>
</dbReference>
<dbReference type="InterPro" id="IPR014284">
    <property type="entry name" value="RNA_pol_sigma-70_dom"/>
</dbReference>
<keyword evidence="2" id="KW-0805">Transcription regulation</keyword>
<sequence>MDDASTISTAQARQLSILWTKAHPIVSTYFRASLCDFHQAEDLLQETAAAAAENFTNYDPSRSFTAWVLGVARNKLLQHHRTHAKDRHVFDDDAILKLADVYADMESEISAMHTALERCIERVDGRPRKLLEMRYVRELTPRKIATMTGMNSNAVSVMLHRVRRALRDCIERQTSAQPGPRPL</sequence>
<name>A0A5K7XIK3_9BACT</name>
<dbReference type="PANTHER" id="PTHR43133:SF51">
    <property type="entry name" value="RNA POLYMERASE SIGMA FACTOR"/>
    <property type="match status" value="1"/>
</dbReference>
<proteinExistence type="inferred from homology"/>
<dbReference type="InterPro" id="IPR013324">
    <property type="entry name" value="RNA_pol_sigma_r3/r4-like"/>
</dbReference>
<accession>A0A5K7XIK3</accession>
<keyword evidence="4" id="KW-0804">Transcription</keyword>
<dbReference type="Gene3D" id="1.10.10.10">
    <property type="entry name" value="Winged helix-like DNA-binding domain superfamily/Winged helix DNA-binding domain"/>
    <property type="match status" value="1"/>
</dbReference>
<reference evidence="8" key="1">
    <citation type="submission" date="2019-10" db="EMBL/GenBank/DDBJ databases">
        <title>Lacipirellula parvula gen. nov., sp. nov., representing a lineage of planctomycetes widespread in freshwater anoxic habitats, and description of the family Lacipirellulaceae.</title>
        <authorList>
            <person name="Dedysh S.N."/>
            <person name="Kulichevskaya I.S."/>
            <person name="Beletsky A.V."/>
            <person name="Rakitin A.L."/>
            <person name="Mardanov A.V."/>
            <person name="Ivanova A.A."/>
            <person name="Saltykova V.X."/>
            <person name="Rijpstra W.I.C."/>
            <person name="Sinninghe Damste J.S."/>
            <person name="Ravin N.V."/>
        </authorList>
    </citation>
    <scope>NUCLEOTIDE SEQUENCE [LARGE SCALE GENOMIC DNA]</scope>
    <source>
        <strain evidence="8">PX69</strain>
    </source>
</reference>
<evidence type="ECO:0000256" key="1">
    <source>
        <dbReference type="ARBA" id="ARBA00010641"/>
    </source>
</evidence>
<dbReference type="SUPFAM" id="SSF88659">
    <property type="entry name" value="Sigma3 and sigma4 domains of RNA polymerase sigma factors"/>
    <property type="match status" value="1"/>
</dbReference>
<dbReference type="EMBL" id="AP021861">
    <property type="protein sequence ID" value="BBO35912.1"/>
    <property type="molecule type" value="Genomic_DNA"/>
</dbReference>
<dbReference type="RefSeq" id="WP_152101184.1">
    <property type="nucleotide sequence ID" value="NZ_AP021861.1"/>
</dbReference>
<dbReference type="NCBIfam" id="TIGR02937">
    <property type="entry name" value="sigma70-ECF"/>
    <property type="match status" value="1"/>
</dbReference>
<dbReference type="GO" id="GO:0016987">
    <property type="term" value="F:sigma factor activity"/>
    <property type="evidence" value="ECO:0007669"/>
    <property type="project" value="UniProtKB-KW"/>
</dbReference>
<dbReference type="Proteomes" id="UP000326837">
    <property type="component" value="Chromosome"/>
</dbReference>
<dbReference type="Gene3D" id="1.10.1740.10">
    <property type="match status" value="1"/>
</dbReference>
<dbReference type="AlphaFoldDB" id="A0A5K7XIK3"/>
<keyword evidence="8" id="KW-1185">Reference proteome</keyword>
<evidence type="ECO:0000256" key="2">
    <source>
        <dbReference type="ARBA" id="ARBA00023015"/>
    </source>
</evidence>
<dbReference type="GO" id="GO:0003677">
    <property type="term" value="F:DNA binding"/>
    <property type="evidence" value="ECO:0007669"/>
    <property type="project" value="InterPro"/>
</dbReference>